<dbReference type="Proteomes" id="UP000811246">
    <property type="component" value="Chromosome 9"/>
</dbReference>
<reference evidence="2" key="1">
    <citation type="submission" date="2021-01" db="EMBL/GenBank/DDBJ databases">
        <authorList>
            <person name="Lovell J.T."/>
            <person name="Bentley N."/>
            <person name="Bhattarai G."/>
            <person name="Jenkins J.W."/>
            <person name="Sreedasyam A."/>
            <person name="Alarcon Y."/>
            <person name="Bock C."/>
            <person name="Boston L."/>
            <person name="Carlson J."/>
            <person name="Cervantes K."/>
            <person name="Clermont K."/>
            <person name="Krom N."/>
            <person name="Kubenka K."/>
            <person name="Mamidi S."/>
            <person name="Mattison C."/>
            <person name="Monteros M."/>
            <person name="Pisani C."/>
            <person name="Plott C."/>
            <person name="Rajasekar S."/>
            <person name="Rhein H.S."/>
            <person name="Rohla C."/>
            <person name="Song M."/>
            <person name="Hilaire R.S."/>
            <person name="Shu S."/>
            <person name="Wells L."/>
            <person name="Wang X."/>
            <person name="Webber J."/>
            <person name="Heerema R.J."/>
            <person name="Klein P."/>
            <person name="Conner P."/>
            <person name="Grauke L."/>
            <person name="Grimwood J."/>
            <person name="Schmutz J."/>
            <person name="Randall J.J."/>
        </authorList>
    </citation>
    <scope>NUCLEOTIDE SEQUENCE</scope>
    <source>
        <tissue evidence="2">Leaf</tissue>
    </source>
</reference>
<dbReference type="EMBL" id="CM031833">
    <property type="protein sequence ID" value="KAG6694514.1"/>
    <property type="molecule type" value="Genomic_DNA"/>
</dbReference>
<feature type="compositionally biased region" description="Polar residues" evidence="1">
    <location>
        <begin position="1"/>
        <end position="13"/>
    </location>
</feature>
<dbReference type="OrthoDB" id="847710at2759"/>
<protein>
    <submittedName>
        <fullName evidence="2">Uncharacterized protein</fullName>
    </submittedName>
</protein>
<evidence type="ECO:0000313" key="3">
    <source>
        <dbReference type="Proteomes" id="UP000811246"/>
    </source>
</evidence>
<comment type="caution">
    <text evidence="2">The sequence shown here is derived from an EMBL/GenBank/DDBJ whole genome shotgun (WGS) entry which is preliminary data.</text>
</comment>
<accession>A0A922E134</accession>
<dbReference type="AlphaFoldDB" id="A0A922E134"/>
<feature type="compositionally biased region" description="Basic and acidic residues" evidence="1">
    <location>
        <begin position="15"/>
        <end position="27"/>
    </location>
</feature>
<sequence>MAENTNTDQQVSTLRHPEPLEAPDSGHDPPPISIASDSHDPQKEDPDTSRQPKRRKNSPKALDNIRESANFNFTFDTKFNGCTLQFTPKFGSFNLLELSEKKIKEGTEQQEQKEEEEEGEVALIEGREVVSSLRTVDEVKGVE</sequence>
<proteinExistence type="predicted"/>
<gene>
    <name evidence="2" type="ORF">I3842_09G051800</name>
</gene>
<name>A0A922E134_CARIL</name>
<evidence type="ECO:0000313" key="2">
    <source>
        <dbReference type="EMBL" id="KAG6694514.1"/>
    </source>
</evidence>
<feature type="region of interest" description="Disordered" evidence="1">
    <location>
        <begin position="1"/>
        <end position="65"/>
    </location>
</feature>
<evidence type="ECO:0000256" key="1">
    <source>
        <dbReference type="SAM" id="MobiDB-lite"/>
    </source>
</evidence>
<organism evidence="2 3">
    <name type="scientific">Carya illinoinensis</name>
    <name type="common">Pecan</name>
    <dbReference type="NCBI Taxonomy" id="32201"/>
    <lineage>
        <taxon>Eukaryota</taxon>
        <taxon>Viridiplantae</taxon>
        <taxon>Streptophyta</taxon>
        <taxon>Embryophyta</taxon>
        <taxon>Tracheophyta</taxon>
        <taxon>Spermatophyta</taxon>
        <taxon>Magnoliopsida</taxon>
        <taxon>eudicotyledons</taxon>
        <taxon>Gunneridae</taxon>
        <taxon>Pentapetalae</taxon>
        <taxon>rosids</taxon>
        <taxon>fabids</taxon>
        <taxon>Fagales</taxon>
        <taxon>Juglandaceae</taxon>
        <taxon>Carya</taxon>
    </lineage>
</organism>
<feature type="compositionally biased region" description="Basic and acidic residues" evidence="1">
    <location>
        <begin position="37"/>
        <end position="50"/>
    </location>
</feature>